<dbReference type="EMBL" id="MU150298">
    <property type="protein sequence ID" value="KAF9460482.1"/>
    <property type="molecule type" value="Genomic_DNA"/>
</dbReference>
<feature type="domain" description="DUF6570" evidence="1">
    <location>
        <begin position="3"/>
        <end position="71"/>
    </location>
</feature>
<evidence type="ECO:0000313" key="2">
    <source>
        <dbReference type="EMBL" id="KAF9460482.1"/>
    </source>
</evidence>
<protein>
    <recommendedName>
        <fullName evidence="1">DUF6570 domain-containing protein</fullName>
    </recommendedName>
</protein>
<evidence type="ECO:0000313" key="3">
    <source>
        <dbReference type="Proteomes" id="UP000807353"/>
    </source>
</evidence>
<dbReference type="AlphaFoldDB" id="A0A9P5Y1F3"/>
<dbReference type="Pfam" id="PF20209">
    <property type="entry name" value="DUF6570"/>
    <property type="match status" value="1"/>
</dbReference>
<reference evidence="2" key="1">
    <citation type="submission" date="2020-11" db="EMBL/GenBank/DDBJ databases">
        <authorList>
            <consortium name="DOE Joint Genome Institute"/>
            <person name="Ahrendt S."/>
            <person name="Riley R."/>
            <person name="Andreopoulos W."/>
            <person name="Labutti K."/>
            <person name="Pangilinan J."/>
            <person name="Ruiz-Duenas F.J."/>
            <person name="Barrasa J.M."/>
            <person name="Sanchez-Garcia M."/>
            <person name="Camarero S."/>
            <person name="Miyauchi S."/>
            <person name="Serrano A."/>
            <person name="Linde D."/>
            <person name="Babiker R."/>
            <person name="Drula E."/>
            <person name="Ayuso-Fernandez I."/>
            <person name="Pacheco R."/>
            <person name="Padilla G."/>
            <person name="Ferreira P."/>
            <person name="Barriuso J."/>
            <person name="Kellner H."/>
            <person name="Castanera R."/>
            <person name="Alfaro M."/>
            <person name="Ramirez L."/>
            <person name="Pisabarro A.G."/>
            <person name="Kuo A."/>
            <person name="Tritt A."/>
            <person name="Lipzen A."/>
            <person name="He G."/>
            <person name="Yan M."/>
            <person name="Ng V."/>
            <person name="Cullen D."/>
            <person name="Martin F."/>
            <person name="Rosso M.-N."/>
            <person name="Henrissat B."/>
            <person name="Hibbett D."/>
            <person name="Martinez A.T."/>
            <person name="Grigoriev I.V."/>
        </authorList>
    </citation>
    <scope>NUCLEOTIDE SEQUENCE</scope>
    <source>
        <strain evidence="2">CBS 247.69</strain>
    </source>
</reference>
<organism evidence="2 3">
    <name type="scientific">Collybia nuda</name>
    <dbReference type="NCBI Taxonomy" id="64659"/>
    <lineage>
        <taxon>Eukaryota</taxon>
        <taxon>Fungi</taxon>
        <taxon>Dikarya</taxon>
        <taxon>Basidiomycota</taxon>
        <taxon>Agaricomycotina</taxon>
        <taxon>Agaricomycetes</taxon>
        <taxon>Agaricomycetidae</taxon>
        <taxon>Agaricales</taxon>
        <taxon>Tricholomatineae</taxon>
        <taxon>Clitocybaceae</taxon>
        <taxon>Collybia</taxon>
    </lineage>
</organism>
<gene>
    <name evidence="2" type="ORF">BDZ94DRAFT_1223103</name>
</gene>
<dbReference type="InterPro" id="IPR046700">
    <property type="entry name" value="DUF6570"/>
</dbReference>
<comment type="caution">
    <text evidence="2">The sequence shown here is derived from an EMBL/GenBank/DDBJ whole genome shotgun (WGS) entry which is preliminary data.</text>
</comment>
<dbReference type="OrthoDB" id="3221862at2759"/>
<keyword evidence="3" id="KW-1185">Reference proteome</keyword>
<name>A0A9P5Y1F3_9AGAR</name>
<evidence type="ECO:0000259" key="1">
    <source>
        <dbReference type="Pfam" id="PF20209"/>
    </source>
</evidence>
<sequence>MPKVYDTLPPPIEDLDDVLAFIYTGPCQPTRSYFERTPLLVRRRKVAAALEWLKLNHLDYIDLNISYDNLNACPEDRPPVVVDYRRSDTNDDFEASAINDTEGDIGTETGMCPFVVHGLTGEEYSTKSIKAIKAIALKHLTDKGKVLAIGHASEAESIYSNPQLFPQMLP</sequence>
<dbReference type="Proteomes" id="UP000807353">
    <property type="component" value="Unassembled WGS sequence"/>
</dbReference>
<proteinExistence type="predicted"/>
<accession>A0A9P5Y1F3</accession>